<dbReference type="EMBL" id="CP020928">
    <property type="protein sequence ID" value="AWF94835.1"/>
    <property type="molecule type" value="Genomic_DNA"/>
</dbReference>
<dbReference type="InterPro" id="IPR023214">
    <property type="entry name" value="HAD_sf"/>
</dbReference>
<dbReference type="CDD" id="cd07518">
    <property type="entry name" value="HAD_YbiV-Like"/>
    <property type="match status" value="1"/>
</dbReference>
<dbReference type="SFLD" id="SFLDG01140">
    <property type="entry name" value="C2.B:_Phosphomannomutase_and_P"/>
    <property type="match status" value="1"/>
</dbReference>
<accession>A0A2S1KPC4</accession>
<dbReference type="NCBIfam" id="TIGR00099">
    <property type="entry name" value="Cof-subfamily"/>
    <property type="match status" value="1"/>
</dbReference>
<dbReference type="SFLD" id="SFLDS00003">
    <property type="entry name" value="Haloacid_Dehalogenase"/>
    <property type="match status" value="1"/>
</dbReference>
<dbReference type="SUPFAM" id="SSF56784">
    <property type="entry name" value="HAD-like"/>
    <property type="match status" value="1"/>
</dbReference>
<reference evidence="1 2" key="1">
    <citation type="submission" date="2017-04" db="EMBL/GenBank/DDBJ databases">
        <title>Weissella cibaria strain m2 complete genome.</title>
        <authorList>
            <person name="Pan Q."/>
            <person name="Tan M."/>
            <person name="Yao F."/>
            <person name="Su S."/>
        </authorList>
    </citation>
    <scope>NUCLEOTIDE SEQUENCE [LARGE SCALE GENOMIC DNA]</scope>
    <source>
        <strain evidence="1 2">M2</strain>
    </source>
</reference>
<dbReference type="InterPro" id="IPR006379">
    <property type="entry name" value="HAD-SF_hydro_IIB"/>
</dbReference>
<dbReference type="Gene3D" id="3.40.50.1000">
    <property type="entry name" value="HAD superfamily/HAD-like"/>
    <property type="match status" value="1"/>
</dbReference>
<evidence type="ECO:0000313" key="2">
    <source>
        <dbReference type="Proteomes" id="UP000244870"/>
    </source>
</evidence>
<dbReference type="GO" id="GO:0000287">
    <property type="term" value="F:magnesium ion binding"/>
    <property type="evidence" value="ECO:0007669"/>
    <property type="project" value="TreeGrafter"/>
</dbReference>
<dbReference type="NCBIfam" id="TIGR01484">
    <property type="entry name" value="HAD-SF-IIB"/>
    <property type="match status" value="1"/>
</dbReference>
<dbReference type="InterPro" id="IPR036412">
    <property type="entry name" value="HAD-like_sf"/>
</dbReference>
<dbReference type="GO" id="GO:0016791">
    <property type="term" value="F:phosphatase activity"/>
    <property type="evidence" value="ECO:0007669"/>
    <property type="project" value="TreeGrafter"/>
</dbReference>
<sequence>MGTMTIKLIATDMDGTLLRDDRTFDYARMEDLLDQLDEKGIRFVAASGNQYKQLRSYFEPVNPDRITYVSDNGALITHNNEVLAESSLSRDQIARVMQWNSETHANMDNLIILSGNDGAYVSNHATPEMIAAVKTFYPTVHQVEKFMDVDDNIFRFSLVWDPSVDVHEHVQQLREVFGEELHTTGSGFGSVDILAPGVNKRTGLEQLAAKWDIKPEEMAAFGDNGNDLEMLRYVKYPFVMPNAEDFMKVRVQNLAVNDNNHNGVLDTIEALLAGAYDDETVFDK</sequence>
<dbReference type="InterPro" id="IPR000150">
    <property type="entry name" value="Cof"/>
</dbReference>
<protein>
    <submittedName>
        <fullName evidence="1">Uncharacterized protein</fullName>
    </submittedName>
</protein>
<evidence type="ECO:0000313" key="1">
    <source>
        <dbReference type="EMBL" id="AWF94835.1"/>
    </source>
</evidence>
<dbReference type="PROSITE" id="PS01229">
    <property type="entry name" value="COF_2"/>
    <property type="match status" value="1"/>
</dbReference>
<dbReference type="Pfam" id="PF08282">
    <property type="entry name" value="Hydrolase_3"/>
    <property type="match status" value="1"/>
</dbReference>
<organism evidence="1 2">
    <name type="scientific">Weissella cibaria</name>
    <dbReference type="NCBI Taxonomy" id="137591"/>
    <lineage>
        <taxon>Bacteria</taxon>
        <taxon>Bacillati</taxon>
        <taxon>Bacillota</taxon>
        <taxon>Bacilli</taxon>
        <taxon>Lactobacillales</taxon>
        <taxon>Lactobacillaceae</taxon>
        <taxon>Weissella</taxon>
    </lineage>
</organism>
<name>A0A2S1KPC4_9LACO</name>
<dbReference type="AlphaFoldDB" id="A0A2S1KPC4"/>
<proteinExistence type="predicted"/>
<dbReference type="GO" id="GO:0005829">
    <property type="term" value="C:cytosol"/>
    <property type="evidence" value="ECO:0007669"/>
    <property type="project" value="TreeGrafter"/>
</dbReference>
<dbReference type="Proteomes" id="UP000244870">
    <property type="component" value="Chromosome"/>
</dbReference>
<dbReference type="PANTHER" id="PTHR10000:SF53">
    <property type="entry name" value="5-AMINO-6-(5-PHOSPHO-D-RIBITYLAMINO)URACIL PHOSPHATASE YBJI-RELATED"/>
    <property type="match status" value="1"/>
</dbReference>
<dbReference type="PANTHER" id="PTHR10000">
    <property type="entry name" value="PHOSPHOSERINE PHOSPHATASE"/>
    <property type="match status" value="1"/>
</dbReference>
<dbReference type="Gene3D" id="3.30.1240.10">
    <property type="match status" value="1"/>
</dbReference>
<gene>
    <name evidence="1" type="ORF">B6254_0402</name>
</gene>